<reference evidence="1" key="1">
    <citation type="submission" date="2006-10" db="EMBL/GenBank/DDBJ databases">
        <title>Complete sequence of Solibacter usitatus Ellin6076.</title>
        <authorList>
            <consortium name="US DOE Joint Genome Institute"/>
            <person name="Copeland A."/>
            <person name="Lucas S."/>
            <person name="Lapidus A."/>
            <person name="Barry K."/>
            <person name="Detter J.C."/>
            <person name="Glavina del Rio T."/>
            <person name="Hammon N."/>
            <person name="Israni S."/>
            <person name="Dalin E."/>
            <person name="Tice H."/>
            <person name="Pitluck S."/>
            <person name="Thompson L.S."/>
            <person name="Brettin T."/>
            <person name="Bruce D."/>
            <person name="Han C."/>
            <person name="Tapia R."/>
            <person name="Gilna P."/>
            <person name="Schmutz J."/>
            <person name="Larimer F."/>
            <person name="Land M."/>
            <person name="Hauser L."/>
            <person name="Kyrpides N."/>
            <person name="Mikhailova N."/>
            <person name="Janssen P.H."/>
            <person name="Kuske C.R."/>
            <person name="Richardson P."/>
        </authorList>
    </citation>
    <scope>NUCLEOTIDE SEQUENCE</scope>
    <source>
        <strain evidence="1">Ellin6076</strain>
    </source>
</reference>
<proteinExistence type="predicted"/>
<dbReference type="eggNOG" id="COG1468">
    <property type="taxonomic scope" value="Bacteria"/>
</dbReference>
<name>Q020K8_SOLUE</name>
<dbReference type="InParanoid" id="Q020K8"/>
<dbReference type="InterPro" id="IPR011604">
    <property type="entry name" value="PDDEXK-like_dom_sf"/>
</dbReference>
<evidence type="ECO:0000313" key="1">
    <source>
        <dbReference type="EMBL" id="ABJ84645.1"/>
    </source>
</evidence>
<sequence length="83" mass="9047">MGVGIRSLELVITGKVDVVEFHLSADPVSGCTLPSKQGRWASYPIEYKRGWPRRGVGDDIQVCAQALCHEEMLQCAVLAGAIY</sequence>
<keyword evidence="1" id="KW-0540">Nuclease</keyword>
<dbReference type="EMBL" id="CP000473">
    <property type="protein sequence ID" value="ABJ84645.1"/>
    <property type="molecule type" value="Genomic_DNA"/>
</dbReference>
<dbReference type="OrthoDB" id="9781776at2"/>
<dbReference type="AlphaFoldDB" id="Q020K8"/>
<keyword evidence="1" id="KW-0269">Exonuclease</keyword>
<keyword evidence="1" id="KW-0378">Hydrolase</keyword>
<dbReference type="Gene3D" id="3.90.320.10">
    <property type="match status" value="1"/>
</dbReference>
<dbReference type="GO" id="GO:0004527">
    <property type="term" value="F:exonuclease activity"/>
    <property type="evidence" value="ECO:0007669"/>
    <property type="project" value="UniProtKB-KW"/>
</dbReference>
<protein>
    <submittedName>
        <fullName evidence="1">RecB family exonuclease N</fullName>
    </submittedName>
</protein>
<accession>Q020K8</accession>
<organism evidence="1">
    <name type="scientific">Solibacter usitatus (strain Ellin6076)</name>
    <dbReference type="NCBI Taxonomy" id="234267"/>
    <lineage>
        <taxon>Bacteria</taxon>
        <taxon>Pseudomonadati</taxon>
        <taxon>Acidobacteriota</taxon>
        <taxon>Terriglobia</taxon>
        <taxon>Bryobacterales</taxon>
        <taxon>Solibacteraceae</taxon>
        <taxon>Candidatus Solibacter</taxon>
    </lineage>
</organism>
<gene>
    <name evidence="1" type="ordered locus">Acid_3673</name>
</gene>
<dbReference type="KEGG" id="sus:Acid_3673"/>
<dbReference type="HOGENOM" id="CLU_2540807_0_0_0"/>